<dbReference type="EMBL" id="PNCM01000044">
    <property type="protein sequence ID" value="TMP78210.1"/>
    <property type="molecule type" value="Genomic_DNA"/>
</dbReference>
<accession>A0A5S3YQY7</accession>
<dbReference type="NCBIfam" id="TIGR03502">
    <property type="entry name" value="lipase_Pla1_cef"/>
    <property type="match status" value="1"/>
</dbReference>
<dbReference type="RefSeq" id="WP_138568772.1">
    <property type="nucleotide sequence ID" value="NZ_PNCM01000044.1"/>
</dbReference>
<name>A0A5S3YQY7_9GAMM</name>
<dbReference type="PROSITE" id="PS51257">
    <property type="entry name" value="PROKAR_LIPOPROTEIN"/>
    <property type="match status" value="1"/>
</dbReference>
<gene>
    <name evidence="2" type="ORF">CWB73_17495</name>
</gene>
<evidence type="ECO:0000259" key="1">
    <source>
        <dbReference type="Pfam" id="PF12262"/>
    </source>
</evidence>
<reference evidence="2 3" key="1">
    <citation type="submission" date="2017-12" db="EMBL/GenBank/DDBJ databases">
        <authorList>
            <person name="Paulsen S."/>
            <person name="Gram L.K."/>
        </authorList>
    </citation>
    <scope>NUCLEOTIDE SEQUENCE [LARGE SCALE GENOMIC DNA]</scope>
    <source>
        <strain evidence="2 3">S1189</strain>
    </source>
</reference>
<evidence type="ECO:0000313" key="2">
    <source>
        <dbReference type="EMBL" id="TMP78210.1"/>
    </source>
</evidence>
<reference evidence="3" key="2">
    <citation type="submission" date="2019-06" db="EMBL/GenBank/DDBJ databases">
        <title>Co-occurence of chitin degradation, pigmentation and bioactivity in marine Pseudoalteromonas.</title>
        <authorList>
            <person name="Sonnenschein E.C."/>
            <person name="Bech P.K."/>
        </authorList>
    </citation>
    <scope>NUCLEOTIDE SEQUENCE [LARGE SCALE GENOMIC DNA]</scope>
    <source>
        <strain evidence="3">S1189</strain>
    </source>
</reference>
<proteinExistence type="predicted"/>
<dbReference type="OrthoDB" id="5477453at2"/>
<dbReference type="InterPro" id="IPR020009">
    <property type="entry name" value="VolA/Pla-1/cef"/>
</dbReference>
<evidence type="ECO:0000313" key="3">
    <source>
        <dbReference type="Proteomes" id="UP000307362"/>
    </source>
</evidence>
<dbReference type="AlphaFoldDB" id="A0A5S3YQY7"/>
<dbReference type="SUPFAM" id="SSF53474">
    <property type="entry name" value="alpha/beta-Hydrolases"/>
    <property type="match status" value="1"/>
</dbReference>
<dbReference type="Pfam" id="PF12262">
    <property type="entry name" value="Lipase_bact_N"/>
    <property type="match status" value="1"/>
</dbReference>
<comment type="caution">
    <text evidence="2">The sequence shown here is derived from an EMBL/GenBank/DDBJ whole genome shotgun (WGS) entry which is preliminary data.</text>
</comment>
<dbReference type="Proteomes" id="UP000307362">
    <property type="component" value="Unassembled WGS sequence"/>
</dbReference>
<dbReference type="Gene3D" id="3.40.50.1820">
    <property type="entry name" value="alpha/beta hydrolase"/>
    <property type="match status" value="1"/>
</dbReference>
<sequence length="808" mass="83929">MKKMLLSLAISTALVGCGGGETLQDVKQDSTPVLPSASVKFDPAGGVISIPNDILLSGTQDGTINLPGELDAAGQPALSAPEYANPSNTLGALDGWSTNMPYVIDLDVPTDVSINGDSVATPDAVRIFEVVMGASITDPDCASDKVPAGIACKYVGELTFGVDYVAKLTDSGQGIMVVPLKPLKPGASYITALTNNIVMADGRPLQPSSSYSLLRSESSLVTDSQLSLQAVIRQYENVISGQIAKEDVIYTAAMTIQSVGAVMNNIKLGLVQSINTPLQPVVEVAPQENVITVADVLAPVIPDPDTLEPFKAVQYIKGSIKLPMYSKKPLGTDIEDLAGTYWKARCDSAATLAGAVAAGVDLSGLTPGANDAYCNAASGGVLRDFGLDQSRFLTKFNSIPTVEWYATVPVQITRPIADSDTGWPVVILQHGITADKESLLGLTLALSEAGFATVAIDHPMHGARGLDIDLDGVDDFNATSGKGSVLSYMNLTSLLVARDNLRQSSADLLALRLGINALALNPSLGINPTDVSFFGHSLGSIVGPNFIANANKPFSEVERLTLFSGNSEVIARTEGAFKINAVGLASGGAGIANFLTESGSFGSFVKGSVLAAAGNLSSKAFLEFMASEATANCPAEIKLPCSYTLYEKQLVEAGNTAALASIQSIISQFVTVAQTALDSADPVNYASAVQALGTPTYLSVVTGGEDGNQPDAVIPPTTALPLSGTMPMAQLFGMTAVTETQQGEPSNYVVKFSQGHHSSIATTTFEEDVGGTAQGHAMTTVEMQTQLATFLATKGMMLPISNDAVIAN</sequence>
<dbReference type="InterPro" id="IPR025920">
    <property type="entry name" value="Lipase_bact_N"/>
</dbReference>
<protein>
    <submittedName>
        <fullName evidence="2">Lipase</fullName>
    </submittedName>
</protein>
<dbReference type="InterPro" id="IPR029058">
    <property type="entry name" value="AB_hydrolase_fold"/>
</dbReference>
<feature type="domain" description="Bacterial virulence factor lipase N-terminal" evidence="1">
    <location>
        <begin position="54"/>
        <end position="264"/>
    </location>
</feature>
<organism evidence="2 3">
    <name type="scientific">Pseudoalteromonas phenolica</name>
    <dbReference type="NCBI Taxonomy" id="161398"/>
    <lineage>
        <taxon>Bacteria</taxon>
        <taxon>Pseudomonadati</taxon>
        <taxon>Pseudomonadota</taxon>
        <taxon>Gammaproteobacteria</taxon>
        <taxon>Alteromonadales</taxon>
        <taxon>Pseudoalteromonadaceae</taxon>
        <taxon>Pseudoalteromonas</taxon>
    </lineage>
</organism>